<organism evidence="2">
    <name type="scientific">viral metagenome</name>
    <dbReference type="NCBI Taxonomy" id="1070528"/>
    <lineage>
        <taxon>unclassified sequences</taxon>
        <taxon>metagenomes</taxon>
        <taxon>organismal metagenomes</taxon>
    </lineage>
</organism>
<dbReference type="AlphaFoldDB" id="A0A6M3JZB9"/>
<accession>A0A6M3JZB9</accession>
<sequence length="64" mass="7901">MNEIVNFIITTIVMFWLGFYYGTLYGEGVFRCCRYWRLRAIRWKQGRHKFNDRIILESEKIGYK</sequence>
<evidence type="ECO:0000313" key="4">
    <source>
        <dbReference type="EMBL" id="QJI03038.1"/>
    </source>
</evidence>
<gene>
    <name evidence="2" type="ORF">MM415A01952_0012</name>
    <name evidence="3" type="ORF">MM415B02267_0013</name>
    <name evidence="4" type="ORF">TM448B03997_0004</name>
</gene>
<keyword evidence="1" id="KW-0812">Transmembrane</keyword>
<feature type="transmembrane region" description="Helical" evidence="1">
    <location>
        <begin position="6"/>
        <end position="30"/>
    </location>
</feature>
<dbReference type="EMBL" id="MT145053">
    <property type="protein sequence ID" value="QJI03038.1"/>
    <property type="molecule type" value="Genomic_DNA"/>
</dbReference>
<protein>
    <submittedName>
        <fullName evidence="2">Uncharacterized protein</fullName>
    </submittedName>
</protein>
<evidence type="ECO:0000256" key="1">
    <source>
        <dbReference type="SAM" id="Phobius"/>
    </source>
</evidence>
<keyword evidence="1" id="KW-0472">Membrane</keyword>
<evidence type="ECO:0000313" key="2">
    <source>
        <dbReference type="EMBL" id="QJA74671.1"/>
    </source>
</evidence>
<evidence type="ECO:0000313" key="3">
    <source>
        <dbReference type="EMBL" id="QJA85166.1"/>
    </source>
</evidence>
<keyword evidence="1" id="KW-1133">Transmembrane helix</keyword>
<dbReference type="EMBL" id="MT142558">
    <property type="protein sequence ID" value="QJA85166.1"/>
    <property type="molecule type" value="Genomic_DNA"/>
</dbReference>
<proteinExistence type="predicted"/>
<name>A0A6M3JZB9_9ZZZZ</name>
<dbReference type="EMBL" id="MT142113">
    <property type="protein sequence ID" value="QJA74671.1"/>
    <property type="molecule type" value="Genomic_DNA"/>
</dbReference>
<reference evidence="2" key="1">
    <citation type="submission" date="2020-03" db="EMBL/GenBank/DDBJ databases">
        <title>The deep terrestrial virosphere.</title>
        <authorList>
            <person name="Holmfeldt K."/>
            <person name="Nilsson E."/>
            <person name="Simone D."/>
            <person name="Lopez-Fernandez M."/>
            <person name="Wu X."/>
            <person name="de Brujin I."/>
            <person name="Lundin D."/>
            <person name="Andersson A."/>
            <person name="Bertilsson S."/>
            <person name="Dopson M."/>
        </authorList>
    </citation>
    <scope>NUCLEOTIDE SEQUENCE</scope>
    <source>
        <strain evidence="2">MM415A01952</strain>
        <strain evidence="3">MM415B02267</strain>
        <strain evidence="4">TM448B03997</strain>
    </source>
</reference>